<proteinExistence type="predicted"/>
<evidence type="ECO:0000313" key="4">
    <source>
        <dbReference type="Proteomes" id="UP000252519"/>
    </source>
</evidence>
<keyword evidence="2" id="KW-0812">Transmembrane</keyword>
<feature type="compositionally biased region" description="Polar residues" evidence="1">
    <location>
        <begin position="201"/>
        <end position="222"/>
    </location>
</feature>
<dbReference type="EMBL" id="JOJR01000041">
    <property type="protein sequence ID" value="RCN48874.1"/>
    <property type="molecule type" value="Genomic_DNA"/>
</dbReference>
<feature type="region of interest" description="Disordered" evidence="1">
    <location>
        <begin position="200"/>
        <end position="230"/>
    </location>
</feature>
<keyword evidence="2" id="KW-0472">Membrane</keyword>
<dbReference type="Proteomes" id="UP000252519">
    <property type="component" value="Unassembled WGS sequence"/>
</dbReference>
<keyword evidence="4" id="KW-1185">Reference proteome</keyword>
<evidence type="ECO:0000313" key="3">
    <source>
        <dbReference type="EMBL" id="RCN48874.1"/>
    </source>
</evidence>
<feature type="transmembrane region" description="Helical" evidence="2">
    <location>
        <begin position="32"/>
        <end position="53"/>
    </location>
</feature>
<sequence length="281" mass="32140">MNEYAELLKFSQSRIRYGNYLYIQTAKRMRGFVRISMIITYAVKVLGALFDWMPSTKKQKLVKTLGNCILNWNKRGQLFIESDFDCDSFDEYYVLRRFAEGRDSQHRLPNTLLKEISRRFNHFFLVYVIHALREHTTVHKTPVGLIRFLFKEDSAEDAFRSDILAPCDPQPSGSASISCSAPLQPVDSAHTILPSCETAGPANTTSVAQPEATSQVEATEASTKGMEDGHTDEEWEMKLYERVKQDPTVPHYFKTTFGILVANNRNLREEKNFLHSQLGLS</sequence>
<evidence type="ECO:0000256" key="1">
    <source>
        <dbReference type="SAM" id="MobiDB-lite"/>
    </source>
</evidence>
<organism evidence="3 4">
    <name type="scientific">Ancylostoma caninum</name>
    <name type="common">Dog hookworm</name>
    <dbReference type="NCBI Taxonomy" id="29170"/>
    <lineage>
        <taxon>Eukaryota</taxon>
        <taxon>Metazoa</taxon>
        <taxon>Ecdysozoa</taxon>
        <taxon>Nematoda</taxon>
        <taxon>Chromadorea</taxon>
        <taxon>Rhabditida</taxon>
        <taxon>Rhabditina</taxon>
        <taxon>Rhabditomorpha</taxon>
        <taxon>Strongyloidea</taxon>
        <taxon>Ancylostomatidae</taxon>
        <taxon>Ancylostomatinae</taxon>
        <taxon>Ancylostoma</taxon>
    </lineage>
</organism>
<comment type="caution">
    <text evidence="3">The sequence shown here is derived from an EMBL/GenBank/DDBJ whole genome shotgun (WGS) entry which is preliminary data.</text>
</comment>
<name>A0A368GX17_ANCCA</name>
<protein>
    <submittedName>
        <fullName evidence="3">Uncharacterized protein</fullName>
    </submittedName>
</protein>
<evidence type="ECO:0000256" key="2">
    <source>
        <dbReference type="SAM" id="Phobius"/>
    </source>
</evidence>
<gene>
    <name evidence="3" type="ORF">ANCCAN_04983</name>
</gene>
<keyword evidence="2" id="KW-1133">Transmembrane helix</keyword>
<reference evidence="3 4" key="1">
    <citation type="submission" date="2014-10" db="EMBL/GenBank/DDBJ databases">
        <title>Draft genome of the hookworm Ancylostoma caninum.</title>
        <authorList>
            <person name="Mitreva M."/>
        </authorList>
    </citation>
    <scope>NUCLEOTIDE SEQUENCE [LARGE SCALE GENOMIC DNA]</scope>
    <source>
        <strain evidence="3 4">Baltimore</strain>
    </source>
</reference>
<accession>A0A368GX17</accession>
<dbReference type="AlphaFoldDB" id="A0A368GX17"/>
<dbReference type="OrthoDB" id="5874887at2759"/>